<dbReference type="GO" id="GO:0006633">
    <property type="term" value="P:fatty acid biosynthetic process"/>
    <property type="evidence" value="ECO:0007669"/>
    <property type="project" value="UniProtKB-UniPathway"/>
</dbReference>
<protein>
    <recommendedName>
        <fullName evidence="3">Biotin carboxyl carrier protein of acetyl-CoA carboxylase</fullName>
    </recommendedName>
</protein>
<dbReference type="PRINTS" id="PR01071">
    <property type="entry name" value="ACOABIOTINCC"/>
</dbReference>
<gene>
    <name evidence="5" type="ORF">SAMN05421819_1075</name>
</gene>
<dbReference type="Gene3D" id="2.40.50.100">
    <property type="match status" value="1"/>
</dbReference>
<dbReference type="Pfam" id="PF00364">
    <property type="entry name" value="Biotin_lipoyl"/>
    <property type="match status" value="1"/>
</dbReference>
<name>A0A1H5UMR9_9BACT</name>
<dbReference type="CDD" id="cd06850">
    <property type="entry name" value="biotinyl_domain"/>
    <property type="match status" value="1"/>
</dbReference>
<keyword evidence="2 3" id="KW-0092">Biotin</keyword>
<proteinExistence type="predicted"/>
<dbReference type="InterPro" id="IPR011053">
    <property type="entry name" value="Single_hybrid_motif"/>
</dbReference>
<feature type="domain" description="Lipoyl-binding" evidence="4">
    <location>
        <begin position="103"/>
        <end position="179"/>
    </location>
</feature>
<dbReference type="PANTHER" id="PTHR47597">
    <property type="entry name" value="IS A MEMBER OF THE PF|00364 BIOTIN-REQUIRING ENZYMES FAMILY-RELATED"/>
    <property type="match status" value="1"/>
</dbReference>
<dbReference type="GO" id="GO:0003989">
    <property type="term" value="F:acetyl-CoA carboxylase activity"/>
    <property type="evidence" value="ECO:0007669"/>
    <property type="project" value="InterPro"/>
</dbReference>
<reference evidence="5 6" key="1">
    <citation type="submission" date="2016-10" db="EMBL/GenBank/DDBJ databases">
        <authorList>
            <person name="de Groot N.N."/>
        </authorList>
    </citation>
    <scope>NUCLEOTIDE SEQUENCE [LARGE SCALE GENOMIC DNA]</scope>
    <source>
        <strain evidence="5 6">DSM 22489</strain>
    </source>
</reference>
<dbReference type="OrthoDB" id="9811735at2"/>
<evidence type="ECO:0000256" key="2">
    <source>
        <dbReference type="ARBA" id="ARBA00023267"/>
    </source>
</evidence>
<dbReference type="PANTHER" id="PTHR47597:SF1">
    <property type="entry name" value="IS A MEMBER OF THE PF|00364 BIOTIN-REQUIRING ENZYMES FAMILY-RELATED"/>
    <property type="match status" value="1"/>
</dbReference>
<organism evidence="5 6">
    <name type="scientific">Bryocella elongata</name>
    <dbReference type="NCBI Taxonomy" id="863522"/>
    <lineage>
        <taxon>Bacteria</taxon>
        <taxon>Pseudomonadati</taxon>
        <taxon>Acidobacteriota</taxon>
        <taxon>Terriglobia</taxon>
        <taxon>Terriglobales</taxon>
        <taxon>Acidobacteriaceae</taxon>
        <taxon>Bryocella</taxon>
    </lineage>
</organism>
<sequence length="179" mass="18472">MASGEDLKELRELVEFLKANDIAEFEMERDDLKVSLKFANAIVHPSAGIDPSALAGLFASHAAPAHVPMASTGGATMAANITHAPAAAHHAPAAAAAAPEDGAHIVKSPIVGTFYSAASPGADPFTKVGDQVSVGKVLCIVEAMKLMNEIESDAAGEVVKIFVKDGQPVEYGQPLFAVK</sequence>
<dbReference type="GO" id="GO:0009317">
    <property type="term" value="C:acetyl-CoA carboxylase complex"/>
    <property type="evidence" value="ECO:0007669"/>
    <property type="project" value="InterPro"/>
</dbReference>
<accession>A0A1H5UMR9</accession>
<comment type="function">
    <text evidence="1 3">This protein is a component of the acetyl coenzyme A carboxylase complex; first, biotin carboxylase catalyzes the carboxylation of the carrier protein and then the transcarboxylase transfers the carboxyl group to form malonyl-CoA.</text>
</comment>
<evidence type="ECO:0000313" key="5">
    <source>
        <dbReference type="EMBL" id="SEF75738.1"/>
    </source>
</evidence>
<dbReference type="InterPro" id="IPR053217">
    <property type="entry name" value="ACC_Biotin_Carrier"/>
</dbReference>
<dbReference type="EMBL" id="FNVA01000001">
    <property type="protein sequence ID" value="SEF75738.1"/>
    <property type="molecule type" value="Genomic_DNA"/>
</dbReference>
<keyword evidence="3" id="KW-0275">Fatty acid biosynthesis</keyword>
<evidence type="ECO:0000256" key="1">
    <source>
        <dbReference type="ARBA" id="ARBA00003761"/>
    </source>
</evidence>
<evidence type="ECO:0000313" key="6">
    <source>
        <dbReference type="Proteomes" id="UP000236728"/>
    </source>
</evidence>
<evidence type="ECO:0000256" key="3">
    <source>
        <dbReference type="RuleBase" id="RU364072"/>
    </source>
</evidence>
<dbReference type="NCBIfam" id="TIGR00531">
    <property type="entry name" value="BCCP"/>
    <property type="match status" value="1"/>
</dbReference>
<keyword evidence="3" id="KW-0444">Lipid biosynthesis</keyword>
<dbReference type="SUPFAM" id="SSF51230">
    <property type="entry name" value="Single hybrid motif"/>
    <property type="match status" value="1"/>
</dbReference>
<keyword evidence="6" id="KW-1185">Reference proteome</keyword>
<evidence type="ECO:0000259" key="4">
    <source>
        <dbReference type="PROSITE" id="PS50968"/>
    </source>
</evidence>
<comment type="pathway">
    <text evidence="3">Lipid metabolism; fatty acid biosynthesis.</text>
</comment>
<dbReference type="InterPro" id="IPR000089">
    <property type="entry name" value="Biotin_lipoyl"/>
</dbReference>
<dbReference type="PROSITE" id="PS50968">
    <property type="entry name" value="BIOTINYL_LIPOYL"/>
    <property type="match status" value="1"/>
</dbReference>
<keyword evidence="3" id="KW-0443">Lipid metabolism</keyword>
<dbReference type="Proteomes" id="UP000236728">
    <property type="component" value="Unassembled WGS sequence"/>
</dbReference>
<dbReference type="AlphaFoldDB" id="A0A1H5UMR9"/>
<dbReference type="RefSeq" id="WP_103931903.1">
    <property type="nucleotide sequence ID" value="NZ_FNVA01000001.1"/>
</dbReference>
<keyword evidence="3" id="KW-0276">Fatty acid metabolism</keyword>
<dbReference type="InterPro" id="IPR001249">
    <property type="entry name" value="AcCoA_biotinCC"/>
</dbReference>
<dbReference type="UniPathway" id="UPA00094"/>
<dbReference type="FunFam" id="2.40.50.100:FF:000003">
    <property type="entry name" value="Acetyl-CoA carboxylase biotin carboxyl carrier protein"/>
    <property type="match status" value="1"/>
</dbReference>